<protein>
    <submittedName>
        <fullName evidence="2">Uncharacterized protein</fullName>
    </submittedName>
</protein>
<evidence type="ECO:0000313" key="2">
    <source>
        <dbReference type="EMBL" id="KAJ8376249.1"/>
    </source>
</evidence>
<proteinExistence type="predicted"/>
<name>A0A9Q1G687_SYNKA</name>
<dbReference type="AlphaFoldDB" id="A0A9Q1G687"/>
<comment type="caution">
    <text evidence="2">The sequence shown here is derived from an EMBL/GenBank/DDBJ whole genome shotgun (WGS) entry which is preliminary data.</text>
</comment>
<gene>
    <name evidence="2" type="ORF">SKAU_G00068290</name>
</gene>
<feature type="region of interest" description="Disordered" evidence="1">
    <location>
        <begin position="48"/>
        <end position="94"/>
    </location>
</feature>
<dbReference type="Proteomes" id="UP001152622">
    <property type="component" value="Chromosome 2"/>
</dbReference>
<organism evidence="2 3">
    <name type="scientific">Synaphobranchus kaupii</name>
    <name type="common">Kaup's arrowtooth eel</name>
    <dbReference type="NCBI Taxonomy" id="118154"/>
    <lineage>
        <taxon>Eukaryota</taxon>
        <taxon>Metazoa</taxon>
        <taxon>Chordata</taxon>
        <taxon>Craniata</taxon>
        <taxon>Vertebrata</taxon>
        <taxon>Euteleostomi</taxon>
        <taxon>Actinopterygii</taxon>
        <taxon>Neopterygii</taxon>
        <taxon>Teleostei</taxon>
        <taxon>Anguilliformes</taxon>
        <taxon>Synaphobranchidae</taxon>
        <taxon>Synaphobranchus</taxon>
    </lineage>
</organism>
<accession>A0A9Q1G687</accession>
<reference evidence="2" key="1">
    <citation type="journal article" date="2023" name="Science">
        <title>Genome structures resolve the early diversification of teleost fishes.</title>
        <authorList>
            <person name="Parey E."/>
            <person name="Louis A."/>
            <person name="Montfort J."/>
            <person name="Bouchez O."/>
            <person name="Roques C."/>
            <person name="Iampietro C."/>
            <person name="Lluch J."/>
            <person name="Castinel A."/>
            <person name="Donnadieu C."/>
            <person name="Desvignes T."/>
            <person name="Floi Bucao C."/>
            <person name="Jouanno E."/>
            <person name="Wen M."/>
            <person name="Mejri S."/>
            <person name="Dirks R."/>
            <person name="Jansen H."/>
            <person name="Henkel C."/>
            <person name="Chen W.J."/>
            <person name="Zahm M."/>
            <person name="Cabau C."/>
            <person name="Klopp C."/>
            <person name="Thompson A.W."/>
            <person name="Robinson-Rechavi M."/>
            <person name="Braasch I."/>
            <person name="Lecointre G."/>
            <person name="Bobe J."/>
            <person name="Postlethwait J.H."/>
            <person name="Berthelot C."/>
            <person name="Roest Crollius H."/>
            <person name="Guiguen Y."/>
        </authorList>
    </citation>
    <scope>NUCLEOTIDE SEQUENCE</scope>
    <source>
        <strain evidence="2">WJC10195</strain>
    </source>
</reference>
<sequence>MCSLRGALYQYLYILGVELSCPKVARRGGGGAGWQGRLALQYLSSLSAPGGRRTGDSGPRRAPLPARGIDLELSPGPTADPLSTGRSMVDHGFK</sequence>
<evidence type="ECO:0000313" key="3">
    <source>
        <dbReference type="Proteomes" id="UP001152622"/>
    </source>
</evidence>
<evidence type="ECO:0000256" key="1">
    <source>
        <dbReference type="SAM" id="MobiDB-lite"/>
    </source>
</evidence>
<keyword evidence="3" id="KW-1185">Reference proteome</keyword>
<dbReference type="EMBL" id="JAINUF010000002">
    <property type="protein sequence ID" value="KAJ8376249.1"/>
    <property type="molecule type" value="Genomic_DNA"/>
</dbReference>